<dbReference type="CDD" id="cd07043">
    <property type="entry name" value="STAS_anti-anti-sigma_factors"/>
    <property type="match status" value="1"/>
</dbReference>
<dbReference type="Gene3D" id="3.30.750.24">
    <property type="entry name" value="STAS domain"/>
    <property type="match status" value="1"/>
</dbReference>
<dbReference type="OrthoDB" id="9793697at2"/>
<evidence type="ECO:0000313" key="4">
    <source>
        <dbReference type="EMBL" id="TWE09995.1"/>
    </source>
</evidence>
<dbReference type="SUPFAM" id="SSF52091">
    <property type="entry name" value="SpoIIaa-like"/>
    <property type="match status" value="1"/>
</dbReference>
<dbReference type="InterPro" id="IPR036513">
    <property type="entry name" value="STAS_dom_sf"/>
</dbReference>
<dbReference type="InterPro" id="IPR003658">
    <property type="entry name" value="Anti-sigma_ant"/>
</dbReference>
<evidence type="ECO:0000313" key="5">
    <source>
        <dbReference type="Proteomes" id="UP000318297"/>
    </source>
</evidence>
<proteinExistence type="inferred from homology"/>
<dbReference type="RefSeq" id="WP_145228735.1">
    <property type="nucleotide sequence ID" value="NZ_VIVQ01000002.1"/>
</dbReference>
<comment type="caution">
    <text evidence="4">The sequence shown here is derived from an EMBL/GenBank/DDBJ whole genome shotgun (WGS) entry which is preliminary data.</text>
</comment>
<reference evidence="4 5" key="1">
    <citation type="submission" date="2019-06" db="EMBL/GenBank/DDBJ databases">
        <title>Sequencing the genomes of 1000 actinobacteria strains.</title>
        <authorList>
            <person name="Klenk H.-P."/>
        </authorList>
    </citation>
    <scope>NUCLEOTIDE SEQUENCE [LARGE SCALE GENOMIC DNA]</scope>
    <source>
        <strain evidence="4 5">DSM 19560</strain>
    </source>
</reference>
<dbReference type="InterPro" id="IPR002645">
    <property type="entry name" value="STAS_dom"/>
</dbReference>
<comment type="similarity">
    <text evidence="1 2">Belongs to the anti-sigma-factor antagonist family.</text>
</comment>
<evidence type="ECO:0000256" key="1">
    <source>
        <dbReference type="ARBA" id="ARBA00009013"/>
    </source>
</evidence>
<dbReference type="PROSITE" id="PS50801">
    <property type="entry name" value="STAS"/>
    <property type="match status" value="1"/>
</dbReference>
<dbReference type="NCBIfam" id="TIGR00377">
    <property type="entry name" value="ant_ant_sig"/>
    <property type="match status" value="1"/>
</dbReference>
<gene>
    <name evidence="4" type="ORF">BKA23_2341</name>
</gene>
<dbReference type="GO" id="GO:0043856">
    <property type="term" value="F:anti-sigma factor antagonist activity"/>
    <property type="evidence" value="ECO:0007669"/>
    <property type="project" value="InterPro"/>
</dbReference>
<dbReference type="Proteomes" id="UP000318297">
    <property type="component" value="Unassembled WGS sequence"/>
</dbReference>
<dbReference type="PANTHER" id="PTHR33495:SF2">
    <property type="entry name" value="ANTI-SIGMA FACTOR ANTAGONIST TM_1081-RELATED"/>
    <property type="match status" value="1"/>
</dbReference>
<dbReference type="Pfam" id="PF01740">
    <property type="entry name" value="STAS"/>
    <property type="match status" value="1"/>
</dbReference>
<evidence type="ECO:0000256" key="2">
    <source>
        <dbReference type="RuleBase" id="RU003749"/>
    </source>
</evidence>
<dbReference type="AlphaFoldDB" id="A0A561E2Z6"/>
<name>A0A561E2Z6_9MICO</name>
<sequence length="113" mass="12355">MADLRISKRDEGDDVILVLAGEIDVSTAPRLRDELNRLIHEPSGRVILDLSAVTFLDSTGLGVLVGRLKQMRIGGGDLDLVVTSDRLLKNFAITGLDKVFRLFPTLTEALAVR</sequence>
<protein>
    <recommendedName>
        <fullName evidence="2">Anti-sigma factor antagonist</fullName>
    </recommendedName>
</protein>
<organism evidence="4 5">
    <name type="scientific">Rudaeicoccus suwonensis</name>
    <dbReference type="NCBI Taxonomy" id="657409"/>
    <lineage>
        <taxon>Bacteria</taxon>
        <taxon>Bacillati</taxon>
        <taxon>Actinomycetota</taxon>
        <taxon>Actinomycetes</taxon>
        <taxon>Micrococcales</taxon>
        <taxon>Dermacoccaceae</taxon>
        <taxon>Rudaeicoccus</taxon>
    </lineage>
</organism>
<dbReference type="PANTHER" id="PTHR33495">
    <property type="entry name" value="ANTI-SIGMA FACTOR ANTAGONIST TM_1081-RELATED-RELATED"/>
    <property type="match status" value="1"/>
</dbReference>
<feature type="domain" description="STAS" evidence="3">
    <location>
        <begin position="4"/>
        <end position="113"/>
    </location>
</feature>
<accession>A0A561E2Z6</accession>
<keyword evidence="5" id="KW-1185">Reference proteome</keyword>
<dbReference type="EMBL" id="VIVQ01000002">
    <property type="protein sequence ID" value="TWE09995.1"/>
    <property type="molecule type" value="Genomic_DNA"/>
</dbReference>
<evidence type="ECO:0000259" key="3">
    <source>
        <dbReference type="PROSITE" id="PS50801"/>
    </source>
</evidence>